<keyword evidence="4" id="KW-0496">Mitochondrion</keyword>
<dbReference type="GO" id="GO:0005762">
    <property type="term" value="C:mitochondrial large ribosomal subunit"/>
    <property type="evidence" value="ECO:0007669"/>
    <property type="project" value="TreeGrafter"/>
</dbReference>
<keyword evidence="5" id="KW-0687">Ribonucleoprotein</keyword>
<evidence type="ECO:0000313" key="10">
    <source>
        <dbReference type="EMBL" id="KIY46509.1"/>
    </source>
</evidence>
<feature type="region of interest" description="Disordered" evidence="9">
    <location>
        <begin position="250"/>
        <end position="321"/>
    </location>
</feature>
<accession>A0A0D7A806</accession>
<feature type="compositionally biased region" description="Low complexity" evidence="9">
    <location>
        <begin position="303"/>
        <end position="313"/>
    </location>
</feature>
<dbReference type="Pfam" id="PF06984">
    <property type="entry name" value="MRP-L47"/>
    <property type="match status" value="1"/>
</dbReference>
<feature type="compositionally biased region" description="Low complexity" evidence="9">
    <location>
        <begin position="255"/>
        <end position="269"/>
    </location>
</feature>
<evidence type="ECO:0000256" key="3">
    <source>
        <dbReference type="ARBA" id="ARBA00022980"/>
    </source>
</evidence>
<gene>
    <name evidence="10" type="ORF">FISHEDRAFT_75535</name>
</gene>
<dbReference type="OrthoDB" id="270763at2759"/>
<evidence type="ECO:0000256" key="9">
    <source>
        <dbReference type="SAM" id="MobiDB-lite"/>
    </source>
</evidence>
<dbReference type="GO" id="GO:0003735">
    <property type="term" value="F:structural constituent of ribosome"/>
    <property type="evidence" value="ECO:0007669"/>
    <property type="project" value="InterPro"/>
</dbReference>
<dbReference type="GO" id="GO:0032543">
    <property type="term" value="P:mitochondrial translation"/>
    <property type="evidence" value="ECO:0007669"/>
    <property type="project" value="TreeGrafter"/>
</dbReference>
<evidence type="ECO:0000256" key="8">
    <source>
        <dbReference type="SAM" id="Coils"/>
    </source>
</evidence>
<organism evidence="10 11">
    <name type="scientific">Fistulina hepatica ATCC 64428</name>
    <dbReference type="NCBI Taxonomy" id="1128425"/>
    <lineage>
        <taxon>Eukaryota</taxon>
        <taxon>Fungi</taxon>
        <taxon>Dikarya</taxon>
        <taxon>Basidiomycota</taxon>
        <taxon>Agaricomycotina</taxon>
        <taxon>Agaricomycetes</taxon>
        <taxon>Agaricomycetidae</taxon>
        <taxon>Agaricales</taxon>
        <taxon>Fistulinaceae</taxon>
        <taxon>Fistulina</taxon>
    </lineage>
</organism>
<evidence type="ECO:0000256" key="2">
    <source>
        <dbReference type="ARBA" id="ARBA00009254"/>
    </source>
</evidence>
<keyword evidence="8" id="KW-0175">Coiled coil</keyword>
<protein>
    <recommendedName>
        <fullName evidence="6">Large ribosomal subunit protein uL29m</fullName>
    </recommendedName>
    <alternativeName>
        <fullName evidence="7">54S ribosomal protein L4, mitochondrial</fullName>
    </alternativeName>
</protein>
<dbReference type="Proteomes" id="UP000054144">
    <property type="component" value="Unassembled WGS sequence"/>
</dbReference>
<feature type="coiled-coil region" evidence="8">
    <location>
        <begin position="151"/>
        <end position="241"/>
    </location>
</feature>
<dbReference type="PANTHER" id="PTHR21183:SF18">
    <property type="entry name" value="LARGE RIBOSOMAL SUBUNIT PROTEIN UL29M"/>
    <property type="match status" value="1"/>
</dbReference>
<evidence type="ECO:0000256" key="1">
    <source>
        <dbReference type="ARBA" id="ARBA00004173"/>
    </source>
</evidence>
<evidence type="ECO:0000256" key="4">
    <source>
        <dbReference type="ARBA" id="ARBA00023128"/>
    </source>
</evidence>
<comment type="subcellular location">
    <subcellularLocation>
        <location evidence="1">Mitochondrion</location>
    </subcellularLocation>
</comment>
<keyword evidence="3" id="KW-0689">Ribosomal protein</keyword>
<dbReference type="EMBL" id="KN882028">
    <property type="protein sequence ID" value="KIY46509.1"/>
    <property type="molecule type" value="Genomic_DNA"/>
</dbReference>
<name>A0A0D7A806_9AGAR</name>
<feature type="compositionally biased region" description="Basic and acidic residues" evidence="9">
    <location>
        <begin position="290"/>
        <end position="301"/>
    </location>
</feature>
<dbReference type="InterPro" id="IPR010729">
    <property type="entry name" value="Ribosomal_uL29_mit"/>
</dbReference>
<keyword evidence="11" id="KW-1185">Reference proteome</keyword>
<evidence type="ECO:0000256" key="6">
    <source>
        <dbReference type="ARBA" id="ARBA00035289"/>
    </source>
</evidence>
<dbReference type="PANTHER" id="PTHR21183">
    <property type="entry name" value="RIBOSOMAL PROTEIN L47, MITOCHONDRIAL-RELATED"/>
    <property type="match status" value="1"/>
</dbReference>
<dbReference type="InterPro" id="IPR038340">
    <property type="entry name" value="MRP-L47_sf"/>
</dbReference>
<evidence type="ECO:0000256" key="5">
    <source>
        <dbReference type="ARBA" id="ARBA00023274"/>
    </source>
</evidence>
<evidence type="ECO:0000313" key="11">
    <source>
        <dbReference type="Proteomes" id="UP000054144"/>
    </source>
</evidence>
<evidence type="ECO:0000256" key="7">
    <source>
        <dbReference type="ARBA" id="ARBA00035399"/>
    </source>
</evidence>
<reference evidence="10 11" key="1">
    <citation type="journal article" date="2015" name="Fungal Genet. Biol.">
        <title>Evolution of novel wood decay mechanisms in Agaricales revealed by the genome sequences of Fistulina hepatica and Cylindrobasidium torrendii.</title>
        <authorList>
            <person name="Floudas D."/>
            <person name="Held B.W."/>
            <person name="Riley R."/>
            <person name="Nagy L.G."/>
            <person name="Koehler G."/>
            <person name="Ransdell A.S."/>
            <person name="Younus H."/>
            <person name="Chow J."/>
            <person name="Chiniquy J."/>
            <person name="Lipzen A."/>
            <person name="Tritt A."/>
            <person name="Sun H."/>
            <person name="Haridas S."/>
            <person name="LaButti K."/>
            <person name="Ohm R.A."/>
            <person name="Kues U."/>
            <person name="Blanchette R.A."/>
            <person name="Grigoriev I.V."/>
            <person name="Minto R.E."/>
            <person name="Hibbett D.S."/>
        </authorList>
    </citation>
    <scope>NUCLEOTIDE SEQUENCE [LARGE SCALE GENOMIC DNA]</scope>
    <source>
        <strain evidence="10 11">ATCC 64428</strain>
    </source>
</reference>
<proteinExistence type="inferred from homology"/>
<dbReference type="AlphaFoldDB" id="A0A0D7A806"/>
<comment type="similarity">
    <text evidence="2">Belongs to the universal ribosomal protein uL29 family.</text>
</comment>
<sequence>MLPVIQRQALRGAPSCVRGLATVAPAPQQPKKRPINEILARKVPVRADHGLYGFFRRKPNSKLSGEDAYETLQTPNDARTLREYSAGRPWMAAELRLKSFKDLHTLWYVCAREQNVLFTQREEYRRISGFPASQYNSEDVRRVHKTMARIKQVLNERRRAYEGAVKLVEKQHEAIEDQKVYQEMLREYKEQRETVRAERQQLVQKRRAMRTAARAAAKKAAAELARKEAEMQQTMVEQQQQSTVDVNIPQMVDQATPSSSETAATTAPPEAKEPIADPLAAEGPQAAPEKPSKSAPERDDALDAPGSALAGLLGRRGRSHR</sequence>
<dbReference type="Gene3D" id="6.10.330.20">
    <property type="match status" value="1"/>
</dbReference>